<dbReference type="GO" id="GO:0005975">
    <property type="term" value="P:carbohydrate metabolic process"/>
    <property type="evidence" value="ECO:0007669"/>
    <property type="project" value="InterPro"/>
</dbReference>
<dbReference type="InterPro" id="IPR029018">
    <property type="entry name" value="Hex-like_dom2"/>
</dbReference>
<evidence type="ECO:0000256" key="4">
    <source>
        <dbReference type="ARBA" id="ARBA00023295"/>
    </source>
</evidence>
<dbReference type="InterPro" id="IPR015883">
    <property type="entry name" value="Glyco_hydro_20_cat"/>
</dbReference>
<dbReference type="SUPFAM" id="SSF55545">
    <property type="entry name" value="beta-N-acetylhexosaminidase-like domain"/>
    <property type="match status" value="1"/>
</dbReference>
<dbReference type="InterPro" id="IPR052764">
    <property type="entry name" value="GH20_Enzymes"/>
</dbReference>
<dbReference type="Gene3D" id="3.20.20.80">
    <property type="entry name" value="Glycosidases"/>
    <property type="match status" value="1"/>
</dbReference>
<accession>B1C4V0</accession>
<keyword evidence="6" id="KW-0732">Signal</keyword>
<dbReference type="GeneID" id="94016513"/>
<dbReference type="SUPFAM" id="SSF51445">
    <property type="entry name" value="(Trans)glycosidases"/>
    <property type="match status" value="1"/>
</dbReference>
<dbReference type="Pfam" id="PF07554">
    <property type="entry name" value="FIVAR"/>
    <property type="match status" value="4"/>
</dbReference>
<dbReference type="Pfam" id="PF00728">
    <property type="entry name" value="Glyco_hydro_20"/>
    <property type="match status" value="1"/>
</dbReference>
<dbReference type="PANTHER" id="PTHR43678:SF1">
    <property type="entry name" value="BETA-N-ACETYLHEXOSAMINIDASE"/>
    <property type="match status" value="1"/>
</dbReference>
<feature type="chain" id="PRO_5038936008" evidence="6">
    <location>
        <begin position="24"/>
        <end position="1244"/>
    </location>
</feature>
<evidence type="ECO:0000259" key="8">
    <source>
        <dbReference type="Pfam" id="PF00754"/>
    </source>
</evidence>
<reference evidence="11" key="1">
    <citation type="submission" date="2008-02" db="EMBL/GenBank/DDBJ databases">
        <authorList>
            <person name="Fulton L."/>
            <person name="Clifton S."/>
            <person name="Fulton B."/>
            <person name="Xu J."/>
            <person name="Minx P."/>
            <person name="Pepin K.H."/>
            <person name="Johnson M."/>
            <person name="Thiruvilangam P."/>
            <person name="Bhonagiri V."/>
            <person name="Nash W.E."/>
            <person name="Mardis E.R."/>
            <person name="Wilson R.K."/>
        </authorList>
    </citation>
    <scope>NUCLEOTIDE SEQUENCE [LARGE SCALE GENOMIC DNA]</scope>
    <source>
        <strain evidence="11">DSM 1552</strain>
    </source>
</reference>
<dbReference type="RefSeq" id="WP_004610585.1">
    <property type="nucleotide sequence ID" value="NZ_CP102275.1"/>
</dbReference>
<dbReference type="Gene3D" id="1.20.1270.90">
    <property type="entry name" value="AF1782-like"/>
    <property type="match status" value="2"/>
</dbReference>
<keyword evidence="12" id="KW-1185">Reference proteome</keyword>
<comment type="similarity">
    <text evidence="1">Belongs to the glycosyl hydrolase 20 family.</text>
</comment>
<dbReference type="STRING" id="428126.CLOSPI_02119"/>
<dbReference type="HOGENOM" id="CLU_280299_0_0_9"/>
<dbReference type="Proteomes" id="UP000004910">
    <property type="component" value="Unassembled WGS sequence"/>
</dbReference>
<evidence type="ECO:0000313" key="12">
    <source>
        <dbReference type="Proteomes" id="UP000004910"/>
    </source>
</evidence>
<dbReference type="InterPro" id="IPR017853">
    <property type="entry name" value="GH"/>
</dbReference>
<dbReference type="InterPro" id="IPR009459">
    <property type="entry name" value="MucBP_dom"/>
</dbReference>
<evidence type="ECO:0000256" key="2">
    <source>
        <dbReference type="ARBA" id="ARBA00022737"/>
    </source>
</evidence>
<dbReference type="PRINTS" id="PR00738">
    <property type="entry name" value="GLHYDRLASE20"/>
</dbReference>
<feature type="active site" description="Proton donor" evidence="5">
    <location>
        <position position="343"/>
    </location>
</feature>
<dbReference type="GO" id="GO:0004563">
    <property type="term" value="F:beta-N-acetylhexosaminidase activity"/>
    <property type="evidence" value="ECO:0007669"/>
    <property type="project" value="InterPro"/>
</dbReference>
<dbReference type="Gene3D" id="3.10.20.320">
    <property type="entry name" value="Putative peptidoglycan bound protein (lpxtg motif)"/>
    <property type="match status" value="1"/>
</dbReference>
<evidence type="ECO:0000259" key="10">
    <source>
        <dbReference type="Pfam" id="PF06458"/>
    </source>
</evidence>
<keyword evidence="4" id="KW-0326">Glycosidase</keyword>
<name>B1C4V0_9FIRM</name>
<comment type="caution">
    <text evidence="11">The sequence shown here is derived from an EMBL/GenBank/DDBJ whole genome shotgun (WGS) entry which is preliminary data.</text>
</comment>
<evidence type="ECO:0000256" key="6">
    <source>
        <dbReference type="SAM" id="SignalP"/>
    </source>
</evidence>
<dbReference type="Gene3D" id="3.30.379.10">
    <property type="entry name" value="Chitobiase/beta-hexosaminidase domain 2-like"/>
    <property type="match status" value="1"/>
</dbReference>
<dbReference type="Pfam" id="PF02838">
    <property type="entry name" value="Glyco_hydro_20b"/>
    <property type="match status" value="1"/>
</dbReference>
<dbReference type="InterPro" id="IPR015882">
    <property type="entry name" value="HEX_bac_N"/>
</dbReference>
<protein>
    <submittedName>
        <fullName evidence="11">Glycosyl hydrolase family 20, catalytic domain protein</fullName>
    </submittedName>
</protein>
<dbReference type="Pfam" id="PF00754">
    <property type="entry name" value="F5_F8_type_C"/>
    <property type="match status" value="1"/>
</dbReference>
<dbReference type="OrthoDB" id="1098018at2"/>
<dbReference type="Gene3D" id="2.60.120.260">
    <property type="entry name" value="Galactose-binding domain-like"/>
    <property type="match status" value="1"/>
</dbReference>
<feature type="signal peptide" evidence="6">
    <location>
        <begin position="1"/>
        <end position="23"/>
    </location>
</feature>
<evidence type="ECO:0000256" key="5">
    <source>
        <dbReference type="PIRSR" id="PIRSR625705-1"/>
    </source>
</evidence>
<dbReference type="Gene3D" id="1.20.1270.70">
    <property type="entry name" value="Designed single chain three-helix bundle"/>
    <property type="match status" value="1"/>
</dbReference>
<dbReference type="AlphaFoldDB" id="B1C4V0"/>
<reference evidence="11" key="2">
    <citation type="submission" date="2014-06" db="EMBL/GenBank/DDBJ databases">
        <title>Draft genome sequence of Clostridium spiroforme (DSM 1552).</title>
        <authorList>
            <person name="Sudarsanam P."/>
            <person name="Ley R."/>
            <person name="Guruge J."/>
            <person name="Turnbaugh P.J."/>
            <person name="Mahowald M."/>
            <person name="Liep D."/>
            <person name="Gordon J."/>
        </authorList>
    </citation>
    <scope>NUCLEOTIDE SEQUENCE</scope>
    <source>
        <strain evidence="11">DSM 1552</strain>
    </source>
</reference>
<evidence type="ECO:0000259" key="7">
    <source>
        <dbReference type="Pfam" id="PF00728"/>
    </source>
</evidence>
<organism evidence="11 12">
    <name type="scientific">Thomasclavelia spiroformis DSM 1552</name>
    <dbReference type="NCBI Taxonomy" id="428126"/>
    <lineage>
        <taxon>Bacteria</taxon>
        <taxon>Bacillati</taxon>
        <taxon>Bacillota</taxon>
        <taxon>Erysipelotrichia</taxon>
        <taxon>Erysipelotrichales</taxon>
        <taxon>Coprobacillaceae</taxon>
        <taxon>Thomasclavelia</taxon>
    </lineage>
</organism>
<feature type="domain" description="Glycoside hydrolase family 20 catalytic" evidence="7">
    <location>
        <begin position="199"/>
        <end position="518"/>
    </location>
</feature>
<evidence type="ECO:0000256" key="3">
    <source>
        <dbReference type="ARBA" id="ARBA00022801"/>
    </source>
</evidence>
<evidence type="ECO:0000313" key="11">
    <source>
        <dbReference type="EMBL" id="EDS73694.1"/>
    </source>
</evidence>
<dbReference type="InterPro" id="IPR025705">
    <property type="entry name" value="Beta_hexosaminidase_sua/sub"/>
</dbReference>
<proteinExistence type="inferred from homology"/>
<feature type="domain" description="F5/8 type C" evidence="8">
    <location>
        <begin position="803"/>
        <end position="905"/>
    </location>
</feature>
<dbReference type="PANTHER" id="PTHR43678">
    <property type="entry name" value="PUTATIVE (AFU_ORTHOLOGUE AFUA_2G00640)-RELATED"/>
    <property type="match status" value="1"/>
</dbReference>
<dbReference type="InterPro" id="IPR000421">
    <property type="entry name" value="FA58C"/>
</dbReference>
<keyword evidence="2" id="KW-0677">Repeat</keyword>
<dbReference type="SUPFAM" id="SSF49785">
    <property type="entry name" value="Galactose-binding domain-like"/>
    <property type="match status" value="1"/>
</dbReference>
<dbReference type="eggNOG" id="COG3525">
    <property type="taxonomic scope" value="Bacteria"/>
</dbReference>
<feature type="domain" description="Beta-hexosaminidase bacterial type N-terminal" evidence="9">
    <location>
        <begin position="103"/>
        <end position="193"/>
    </location>
</feature>
<keyword evidence="3 11" id="KW-0378">Hydrolase</keyword>
<dbReference type="eggNOG" id="COG1538">
    <property type="taxonomic scope" value="Bacteria"/>
</dbReference>
<dbReference type="CAZy" id="GH20">
    <property type="family name" value="Glycoside Hydrolase Family 20"/>
</dbReference>
<dbReference type="InterPro" id="IPR008979">
    <property type="entry name" value="Galactose-bd-like_sf"/>
</dbReference>
<feature type="domain" description="MucBP" evidence="10">
    <location>
        <begin position="589"/>
        <end position="650"/>
    </location>
</feature>
<dbReference type="EMBL" id="ABIK02000015">
    <property type="protein sequence ID" value="EDS73694.1"/>
    <property type="molecule type" value="Genomic_DNA"/>
</dbReference>
<evidence type="ECO:0000259" key="9">
    <source>
        <dbReference type="Pfam" id="PF02838"/>
    </source>
</evidence>
<sequence length="1244" mass="139991">MKEKITKLKKVSLSLLVVSSVMLSNGAYLVEAKTNTSIVENVEVSNLTDNQLKALTNPILQEYQADESHKIWQLTTDSRFVILANQENITNERLAEVVKLINAEFVEKEIVSSSPFAMVYGNEAGTSDILITIEDVNNITDATNSNEAYRIEIDENGVCLTGASENAVLYGLRTIQNLMVSNNGLVYGTIVDYPRMAERRLHVDCARKYISKDWFIRQIREMSYMKMNTLQMHFSENLGFRIECETDPSIVSDQYLTKEEVREIIKEANKYGIKVIPSFDSPGHVDQILKAHPEYGQISNTGEHYKSGLDITNPEAVEYIRSLYLEYMELFEGCTDFHIGGDEYMEFDRPPFTTQYKSVLNQFAKETIGPDAIWKDAIAKYINDLAEFVHDHGFKPRIWNDGIYYGEKSYSEKPQMIKMHDYIGVDFWSQMSWNRDIANLQTFIDKGHDTIYNFNASFFYYVLRNDKPTDGREQHSFDNLNADKKIFDEWTPGKFQQNTTDDDAEFIKGVSMGIWCDNPNLVDEDVIYDDVSDEMRAMATKSWNTSSNSVVSFEEFQENYRILGHVAGVEKGSTLPEVGEILPAENVGKVTLNFVSDTGKVLKDPVVKYGTIGDKYSFEADDIYGYRLVSEGTVSGAYQKEDQSYTFVYELHCDKTQLGKEINNQLNSKDYIRETFSDYQIAYDAGKIIYDDENSEQLAVDQALEAILAIKAKAVKLEYYPLYVEVTYPLSSKDYVSGYDQYKLAIDNGKAELYSDDITIETMKEHYQLIEAAKENLMKPDGNTPTVTSADGYYDKVYPSDMYSYDKMLDNDPSTKCWFGADQNEGDEVVFEFPKLVNMSSINIIQPSDVGADAILSADLLVSSDNDSWIKVGHISEGDLDYTADFEKIPVKYVKILLTEGKKYWYQIQDIKFTYEQIEEDSALKNLIKEAQTYDITNKDLTLVSNMADALIEAQKEYVNGSVDTSEVQANLRAALDRLSDEVVTDTDKTALKIAIDLANTVTDKDLENVIPVVADEFKVARDEANAVYNDATASQEQVNNAFDRLAKVMHMLDFVKGDKTALKAFIDKVSGLEAAKYTEATWIPFNEVLTAATGVYNDVNAMQEEVNNVYNELVTAFLNLRLIPDKSLLEGLINQANGLNEANYTKATFDSLTKALNVAKAVYENPNATQKEIDSAKATLEKAINSLEANVNTPVDNIAKTPVSNGDTTVSVKTGDDALVGTLAGLALLSIAGAKVLRKKEND</sequence>
<dbReference type="Pfam" id="PF06458">
    <property type="entry name" value="MucBP"/>
    <property type="match status" value="1"/>
</dbReference>
<gene>
    <name evidence="11" type="ORF">CLOSPI_02119</name>
</gene>
<evidence type="ECO:0000256" key="1">
    <source>
        <dbReference type="ARBA" id="ARBA00006285"/>
    </source>
</evidence>